<dbReference type="GO" id="GO:0003677">
    <property type="term" value="F:DNA binding"/>
    <property type="evidence" value="ECO:0007669"/>
    <property type="project" value="UniProtKB-KW"/>
</dbReference>
<dbReference type="Pfam" id="PF00196">
    <property type="entry name" value="GerE"/>
    <property type="match status" value="1"/>
</dbReference>
<dbReference type="GO" id="GO:0006355">
    <property type="term" value="P:regulation of DNA-templated transcription"/>
    <property type="evidence" value="ECO:0007669"/>
    <property type="project" value="InterPro"/>
</dbReference>
<dbReference type="Proteomes" id="UP000239494">
    <property type="component" value="Unassembled WGS sequence"/>
</dbReference>
<keyword evidence="6" id="KW-1185">Reference proteome</keyword>
<keyword evidence="1" id="KW-0805">Transcription regulation</keyword>
<dbReference type="PRINTS" id="PR00038">
    <property type="entry name" value="HTHLUXR"/>
</dbReference>
<dbReference type="InterPro" id="IPR016032">
    <property type="entry name" value="Sig_transdc_resp-reg_C-effctor"/>
</dbReference>
<accession>A0A2T0SM77</accession>
<dbReference type="PANTHER" id="PTHR44688:SF25">
    <property type="entry name" value="HTH LUXR-TYPE DOMAIN-CONTAINING PROTEIN"/>
    <property type="match status" value="1"/>
</dbReference>
<reference evidence="5 6" key="1">
    <citation type="submission" date="2018-03" db="EMBL/GenBank/DDBJ databases">
        <title>Genomic Encyclopedia of Archaeal and Bacterial Type Strains, Phase II (KMG-II): from individual species to whole genera.</title>
        <authorList>
            <person name="Goeker M."/>
        </authorList>
    </citation>
    <scope>NUCLEOTIDE SEQUENCE [LARGE SCALE GENOMIC DNA]</scope>
    <source>
        <strain evidence="5 6">DSM 44720</strain>
    </source>
</reference>
<feature type="domain" description="HTH luxR-type" evidence="4">
    <location>
        <begin position="280"/>
        <end position="345"/>
    </location>
</feature>
<evidence type="ECO:0000256" key="3">
    <source>
        <dbReference type="ARBA" id="ARBA00023163"/>
    </source>
</evidence>
<dbReference type="EMBL" id="PVTF01000016">
    <property type="protein sequence ID" value="PRY34514.1"/>
    <property type="molecule type" value="Genomic_DNA"/>
</dbReference>
<evidence type="ECO:0000259" key="4">
    <source>
        <dbReference type="PROSITE" id="PS50043"/>
    </source>
</evidence>
<dbReference type="SUPFAM" id="SSF46894">
    <property type="entry name" value="C-terminal effector domain of the bipartite response regulators"/>
    <property type="match status" value="1"/>
</dbReference>
<evidence type="ECO:0000256" key="1">
    <source>
        <dbReference type="ARBA" id="ARBA00023015"/>
    </source>
</evidence>
<dbReference type="PANTHER" id="PTHR44688">
    <property type="entry name" value="DNA-BINDING TRANSCRIPTIONAL ACTIVATOR DEVR_DOSR"/>
    <property type="match status" value="1"/>
</dbReference>
<gene>
    <name evidence="5" type="ORF">CLV43_11621</name>
</gene>
<dbReference type="AlphaFoldDB" id="A0A2T0SM77"/>
<evidence type="ECO:0000313" key="5">
    <source>
        <dbReference type="EMBL" id="PRY34514.1"/>
    </source>
</evidence>
<keyword evidence="3" id="KW-0804">Transcription</keyword>
<protein>
    <submittedName>
        <fullName evidence="5">Regulatory LuxR family protein</fullName>
    </submittedName>
</protein>
<dbReference type="OrthoDB" id="3178131at2"/>
<dbReference type="InterPro" id="IPR036388">
    <property type="entry name" value="WH-like_DNA-bd_sf"/>
</dbReference>
<dbReference type="PROSITE" id="PS50043">
    <property type="entry name" value="HTH_LUXR_2"/>
    <property type="match status" value="1"/>
</dbReference>
<dbReference type="CDD" id="cd06170">
    <property type="entry name" value="LuxR_C_like"/>
    <property type="match status" value="1"/>
</dbReference>
<evidence type="ECO:0000313" key="6">
    <source>
        <dbReference type="Proteomes" id="UP000239494"/>
    </source>
</evidence>
<name>A0A2T0SM77_9PSEU</name>
<dbReference type="RefSeq" id="WP_146175096.1">
    <property type="nucleotide sequence ID" value="NZ_PVTF01000016.1"/>
</dbReference>
<proteinExistence type="predicted"/>
<evidence type="ECO:0000256" key="2">
    <source>
        <dbReference type="ARBA" id="ARBA00023125"/>
    </source>
</evidence>
<dbReference type="InterPro" id="IPR000792">
    <property type="entry name" value="Tscrpt_reg_LuxR_C"/>
</dbReference>
<organism evidence="5 6">
    <name type="scientific">Umezawaea tangerina</name>
    <dbReference type="NCBI Taxonomy" id="84725"/>
    <lineage>
        <taxon>Bacteria</taxon>
        <taxon>Bacillati</taxon>
        <taxon>Actinomycetota</taxon>
        <taxon>Actinomycetes</taxon>
        <taxon>Pseudonocardiales</taxon>
        <taxon>Pseudonocardiaceae</taxon>
        <taxon>Umezawaea</taxon>
    </lineage>
</organism>
<keyword evidence="2" id="KW-0238">DNA-binding</keyword>
<sequence length="350" mass="38300">MTDTLTRSTVDNGFRSVRSAYLAACRGAERGQAVEKAASCEAYADLWHAVSVLLYADEPGLALELCLRVEERTRQRAVLGLLRARIAHANGQPLVARDLARSVLDERALSLRTRHLALAELVAAEVGLEQYDVAAALLREHGFDGEVPDGPEAPYLLAARGALHVAAGRRRPGVEDYLECGRRLVDGGVRNPAVIPWRSRAALAALGDRRRELAKVLAEQELIEARGWGTSRAVGIALHAVASTRDGEEAVELLGESVDLLSLSTARAELLRAREDLAQIVRAGRDLTRQEAKIAWLARSGYSNKQISERLFLTRRTIEFHLSGVYRKLGLSGRHELRVALPDQFGDQSA</sequence>
<dbReference type="Gene3D" id="1.10.10.10">
    <property type="entry name" value="Winged helix-like DNA-binding domain superfamily/Winged helix DNA-binding domain"/>
    <property type="match status" value="1"/>
</dbReference>
<dbReference type="SMART" id="SM00421">
    <property type="entry name" value="HTH_LUXR"/>
    <property type="match status" value="1"/>
</dbReference>
<comment type="caution">
    <text evidence="5">The sequence shown here is derived from an EMBL/GenBank/DDBJ whole genome shotgun (WGS) entry which is preliminary data.</text>
</comment>